<reference evidence="2 3" key="1">
    <citation type="submission" date="2021-01" db="EMBL/GenBank/DDBJ databases">
        <title>Biogeographic distribution of Paracoccus.</title>
        <authorList>
            <person name="Hollensteiner J."/>
            <person name="Leineberger J."/>
            <person name="Brinkhoff T."/>
            <person name="Daniel R."/>
        </authorList>
    </citation>
    <scope>NUCLEOTIDE SEQUENCE [LARGE SCALE GENOMIC DNA]</scope>
    <source>
        <strain evidence="2 3">KCTC 22803</strain>
    </source>
</reference>
<evidence type="ECO:0000259" key="1">
    <source>
        <dbReference type="Pfam" id="PF12680"/>
    </source>
</evidence>
<dbReference type="Proteomes" id="UP001219349">
    <property type="component" value="Chromosome"/>
</dbReference>
<feature type="domain" description="SnoaL-like" evidence="1">
    <location>
        <begin position="10"/>
        <end position="107"/>
    </location>
</feature>
<gene>
    <name evidence="2" type="ORF">JHX87_01670</name>
</gene>
<dbReference type="InterPro" id="IPR032710">
    <property type="entry name" value="NTF2-like_dom_sf"/>
</dbReference>
<dbReference type="InterPro" id="IPR037401">
    <property type="entry name" value="SnoaL-like"/>
</dbReference>
<evidence type="ECO:0000313" key="3">
    <source>
        <dbReference type="Proteomes" id="UP001219349"/>
    </source>
</evidence>
<sequence>MRPVVPADLVRDFWTAMNGNDWRDVARRFLSDDFQGLWPQSAEVIAGRDEFAAVNGAFPGQGGWRFQIISLLGDGPQVVSDVRVTQPDLPMVARVITFHEVQDGLIRQQTEFWPDPYPVPDWRAGLLRVDPDLAAF</sequence>
<protein>
    <submittedName>
        <fullName evidence="2">Nuclear transport factor 2 family protein</fullName>
    </submittedName>
</protein>
<proteinExistence type="predicted"/>
<dbReference type="RefSeq" id="WP_271884684.1">
    <property type="nucleotide sequence ID" value="NZ_CP067136.1"/>
</dbReference>
<dbReference type="Gene3D" id="3.10.450.50">
    <property type="match status" value="1"/>
</dbReference>
<keyword evidence="3" id="KW-1185">Reference proteome</keyword>
<evidence type="ECO:0000313" key="2">
    <source>
        <dbReference type="EMBL" id="WCR07585.1"/>
    </source>
</evidence>
<name>A0ABY7SL09_9RHOB</name>
<dbReference type="EMBL" id="CP067136">
    <property type="protein sequence ID" value="WCR07585.1"/>
    <property type="molecule type" value="Genomic_DNA"/>
</dbReference>
<accession>A0ABY7SL09</accession>
<dbReference type="SUPFAM" id="SSF54427">
    <property type="entry name" value="NTF2-like"/>
    <property type="match status" value="1"/>
</dbReference>
<dbReference type="Pfam" id="PF12680">
    <property type="entry name" value="SnoaL_2"/>
    <property type="match status" value="1"/>
</dbReference>
<organism evidence="2 3">
    <name type="scientific">Paracoccus fistulariae</name>
    <dbReference type="NCBI Taxonomy" id="658446"/>
    <lineage>
        <taxon>Bacteria</taxon>
        <taxon>Pseudomonadati</taxon>
        <taxon>Pseudomonadota</taxon>
        <taxon>Alphaproteobacteria</taxon>
        <taxon>Rhodobacterales</taxon>
        <taxon>Paracoccaceae</taxon>
        <taxon>Paracoccus</taxon>
    </lineage>
</organism>